<comment type="caution">
    <text evidence="1">The sequence shown here is derived from an EMBL/GenBank/DDBJ whole genome shotgun (WGS) entry which is preliminary data.</text>
</comment>
<evidence type="ECO:0000313" key="2">
    <source>
        <dbReference type="Proteomes" id="UP000035057"/>
    </source>
</evidence>
<sequence>MGSGWEKLLSSQGTIKLYLNLLRVKSISKRILKADLFYRAMERKELLPI</sequence>
<keyword evidence="2" id="KW-1185">Reference proteome</keyword>
<dbReference type="Proteomes" id="UP000035057">
    <property type="component" value="Unassembled WGS sequence"/>
</dbReference>
<proteinExistence type="predicted"/>
<dbReference type="EMBL" id="ANIE01000005">
    <property type="protein sequence ID" value="KEF31258.1"/>
    <property type="molecule type" value="Genomic_DNA"/>
</dbReference>
<reference evidence="1 2" key="1">
    <citation type="submission" date="2012-12" db="EMBL/GenBank/DDBJ databases">
        <title>Genome assembly of Marinobacter sp. AK21.</title>
        <authorList>
            <person name="Khatri I."/>
            <person name="Kumar R."/>
            <person name="Vaidya B."/>
            <person name="Subramanian S."/>
            <person name="Pinnaka A."/>
        </authorList>
    </citation>
    <scope>NUCLEOTIDE SEQUENCE [LARGE SCALE GENOMIC DNA]</scope>
    <source>
        <strain evidence="1 2">AK21</strain>
    </source>
</reference>
<evidence type="ECO:0000313" key="1">
    <source>
        <dbReference type="EMBL" id="KEF31258.1"/>
    </source>
</evidence>
<gene>
    <name evidence="1" type="ORF">D777_01607</name>
</gene>
<dbReference type="PATRIC" id="fig|1137280.3.peg.1419"/>
<protein>
    <submittedName>
        <fullName evidence="1">Uncharacterized protein</fullName>
    </submittedName>
</protein>
<dbReference type="AlphaFoldDB" id="A0A072N2U0"/>
<name>A0A072N2U0_9GAMM</name>
<accession>A0A072N2U0</accession>
<organism evidence="1 2">
    <name type="scientific">Marinobacter nitratireducens</name>
    <dbReference type="NCBI Taxonomy" id="1137280"/>
    <lineage>
        <taxon>Bacteria</taxon>
        <taxon>Pseudomonadati</taxon>
        <taxon>Pseudomonadota</taxon>
        <taxon>Gammaproteobacteria</taxon>
        <taxon>Pseudomonadales</taxon>
        <taxon>Marinobacteraceae</taxon>
        <taxon>Marinobacter</taxon>
    </lineage>
</organism>